<keyword evidence="1" id="KW-0812">Transmembrane</keyword>
<comment type="caution">
    <text evidence="3">The sequence shown here is derived from an EMBL/GenBank/DDBJ whole genome shotgun (WGS) entry which is preliminary data.</text>
</comment>
<evidence type="ECO:0000313" key="3">
    <source>
        <dbReference type="EMBL" id="EAQ03122.1"/>
    </source>
</evidence>
<feature type="transmembrane region" description="Helical" evidence="1">
    <location>
        <begin position="166"/>
        <end position="185"/>
    </location>
</feature>
<sequence length="194" mass="20040">MEDLCMASLKCARAGLAAFAVAATIGLTANTANAGSVQVTLDFGTLYGDFASPYVEDGFEIAGSDLFIIGTGNPPSSIFLDALTTSLTLTRTGGGAFSLISFDYSCGPTCDFSVGSQAVTSGSTAVDDYATLTPLGFTDVTSVLFSRNSNEHRLDNIVVSYDTTVVPLPASAAFLLTGLAGFGAMRRRARRKAA</sequence>
<evidence type="ECO:0000256" key="1">
    <source>
        <dbReference type="SAM" id="Phobius"/>
    </source>
</evidence>
<feature type="signal peptide" evidence="2">
    <location>
        <begin position="1"/>
        <end position="34"/>
    </location>
</feature>
<evidence type="ECO:0008006" key="5">
    <source>
        <dbReference type="Google" id="ProtNLM"/>
    </source>
</evidence>
<dbReference type="EMBL" id="AAMO01000005">
    <property type="protein sequence ID" value="EAQ03122.1"/>
    <property type="molecule type" value="Genomic_DNA"/>
</dbReference>
<keyword evidence="1" id="KW-1133">Transmembrane helix</keyword>
<accession>A3TY88</accession>
<dbReference type="InterPro" id="IPR022472">
    <property type="entry name" value="VPLPA-CTERM"/>
</dbReference>
<dbReference type="HOGENOM" id="CLU_1401232_0_0_5"/>
<dbReference type="NCBIfam" id="TIGR03370">
    <property type="entry name" value="VPLPA-CTERM"/>
    <property type="match status" value="1"/>
</dbReference>
<proteinExistence type="predicted"/>
<evidence type="ECO:0000313" key="4">
    <source>
        <dbReference type="Proteomes" id="UP000004318"/>
    </source>
</evidence>
<keyword evidence="4" id="KW-1185">Reference proteome</keyword>
<keyword evidence="1" id="KW-0472">Membrane</keyword>
<name>A3TY88_PSEBH</name>
<dbReference type="AlphaFoldDB" id="A3TY88"/>
<dbReference type="Proteomes" id="UP000004318">
    <property type="component" value="Unassembled WGS sequence"/>
</dbReference>
<reference evidence="3 4" key="1">
    <citation type="journal article" date="2010" name="J. Bacteriol.">
        <title>Genome sequences of Oceanicola granulosus HTCC2516(T) and Oceanicola batsensis HTCC2597(TDelta).</title>
        <authorList>
            <person name="Thrash J.C."/>
            <person name="Cho J.C."/>
            <person name="Vergin K.L."/>
            <person name="Giovannoni S.J."/>
        </authorList>
    </citation>
    <scope>NUCLEOTIDE SEQUENCE [LARGE SCALE GENOMIC DNA]</scope>
    <source>
        <strain evidence="4">ATCC BAA-863 / DSM 15984 / KCTC 12145 / HTCC2597</strain>
    </source>
</reference>
<evidence type="ECO:0000256" key="2">
    <source>
        <dbReference type="SAM" id="SignalP"/>
    </source>
</evidence>
<gene>
    <name evidence="3" type="ORF">OB2597_13298</name>
</gene>
<keyword evidence="2" id="KW-0732">Signal</keyword>
<feature type="chain" id="PRO_5002660437" description="VPLPA-CTERM sorting domain-containing protein" evidence="2">
    <location>
        <begin position="35"/>
        <end position="194"/>
    </location>
</feature>
<protein>
    <recommendedName>
        <fullName evidence="5">VPLPA-CTERM sorting domain-containing protein</fullName>
    </recommendedName>
</protein>
<organism evidence="3 4">
    <name type="scientific">Pseudooceanicola batsensis (strain ATCC BAA-863 / DSM 15984 / KCTC 12145 / HTCC2597)</name>
    <name type="common">Oceanicola batsensis</name>
    <dbReference type="NCBI Taxonomy" id="252305"/>
    <lineage>
        <taxon>Bacteria</taxon>
        <taxon>Pseudomonadati</taxon>
        <taxon>Pseudomonadota</taxon>
        <taxon>Alphaproteobacteria</taxon>
        <taxon>Rhodobacterales</taxon>
        <taxon>Paracoccaceae</taxon>
        <taxon>Pseudooceanicola</taxon>
    </lineage>
</organism>